<dbReference type="Proteomes" id="UP001165962">
    <property type="component" value="Unassembled WGS sequence"/>
</dbReference>
<feature type="transmembrane region" description="Helical" evidence="7">
    <location>
        <begin position="184"/>
        <end position="203"/>
    </location>
</feature>
<gene>
    <name evidence="9" type="ORF">G9U52_12145</name>
</gene>
<feature type="transmembrane region" description="Helical" evidence="7">
    <location>
        <begin position="249"/>
        <end position="267"/>
    </location>
</feature>
<protein>
    <submittedName>
        <fullName evidence="9">DMT family transporter</fullName>
    </submittedName>
</protein>
<dbReference type="PANTHER" id="PTHR42920:SF11">
    <property type="entry name" value="INNER MEMBRANE PROTEIN YTFF"/>
    <property type="match status" value="1"/>
</dbReference>
<dbReference type="InterPro" id="IPR000620">
    <property type="entry name" value="EamA_dom"/>
</dbReference>
<evidence type="ECO:0000256" key="1">
    <source>
        <dbReference type="ARBA" id="ARBA00004651"/>
    </source>
</evidence>
<dbReference type="PANTHER" id="PTHR42920">
    <property type="entry name" value="OS03G0707200 PROTEIN-RELATED"/>
    <property type="match status" value="1"/>
</dbReference>
<reference evidence="9" key="1">
    <citation type="submission" date="2020-03" db="EMBL/GenBank/DDBJ databases">
        <title>Draft sequencing of Paenibacilllus sp. S3N08.</title>
        <authorList>
            <person name="Kim D.-U."/>
        </authorList>
    </citation>
    <scope>NUCLEOTIDE SEQUENCE</scope>
    <source>
        <strain evidence="9">S3N08</strain>
    </source>
</reference>
<proteinExistence type="inferred from homology"/>
<evidence type="ECO:0000256" key="7">
    <source>
        <dbReference type="SAM" id="Phobius"/>
    </source>
</evidence>
<dbReference type="Pfam" id="PF00892">
    <property type="entry name" value="EamA"/>
    <property type="match status" value="2"/>
</dbReference>
<feature type="transmembrane region" description="Helical" evidence="7">
    <location>
        <begin position="273"/>
        <end position="290"/>
    </location>
</feature>
<evidence type="ECO:0000256" key="6">
    <source>
        <dbReference type="ARBA" id="ARBA00023136"/>
    </source>
</evidence>
<feature type="transmembrane region" description="Helical" evidence="7">
    <location>
        <begin position="34"/>
        <end position="53"/>
    </location>
</feature>
<keyword evidence="10" id="KW-1185">Reference proteome</keyword>
<dbReference type="SUPFAM" id="SSF103481">
    <property type="entry name" value="Multidrug resistance efflux transporter EmrE"/>
    <property type="match status" value="2"/>
</dbReference>
<feature type="transmembrane region" description="Helical" evidence="7">
    <location>
        <begin position="146"/>
        <end position="172"/>
    </location>
</feature>
<feature type="domain" description="EamA" evidence="8">
    <location>
        <begin position="155"/>
        <end position="291"/>
    </location>
</feature>
<organism evidence="9 10">
    <name type="scientific">Paenibacillus agricola</name>
    <dbReference type="NCBI Taxonomy" id="2716264"/>
    <lineage>
        <taxon>Bacteria</taxon>
        <taxon>Bacillati</taxon>
        <taxon>Bacillota</taxon>
        <taxon>Bacilli</taxon>
        <taxon>Bacillales</taxon>
        <taxon>Paenibacillaceae</taxon>
        <taxon>Paenibacillus</taxon>
    </lineage>
</organism>
<evidence type="ECO:0000313" key="10">
    <source>
        <dbReference type="Proteomes" id="UP001165962"/>
    </source>
</evidence>
<comment type="caution">
    <text evidence="9">The sequence shown here is derived from an EMBL/GenBank/DDBJ whole genome shotgun (WGS) entry which is preliminary data.</text>
</comment>
<feature type="transmembrane region" description="Helical" evidence="7">
    <location>
        <begin position="95"/>
        <end position="115"/>
    </location>
</feature>
<evidence type="ECO:0000313" key="9">
    <source>
        <dbReference type="EMBL" id="NHN30583.1"/>
    </source>
</evidence>
<feature type="transmembrane region" description="Helical" evidence="7">
    <location>
        <begin position="215"/>
        <end position="237"/>
    </location>
</feature>
<dbReference type="InterPro" id="IPR037185">
    <property type="entry name" value="EmrE-like"/>
</dbReference>
<keyword evidence="3" id="KW-1003">Cell membrane</keyword>
<dbReference type="RefSeq" id="WP_166149815.1">
    <property type="nucleotide sequence ID" value="NZ_JAAOIW010000004.1"/>
</dbReference>
<evidence type="ECO:0000259" key="8">
    <source>
        <dbReference type="Pfam" id="PF00892"/>
    </source>
</evidence>
<name>A0ABX0J6W7_9BACL</name>
<comment type="subcellular location">
    <subcellularLocation>
        <location evidence="1">Cell membrane</location>
        <topology evidence="1">Multi-pass membrane protein</topology>
    </subcellularLocation>
</comment>
<dbReference type="InterPro" id="IPR051258">
    <property type="entry name" value="Diverse_Substrate_Transporter"/>
</dbReference>
<feature type="transmembrane region" description="Helical" evidence="7">
    <location>
        <begin position="122"/>
        <end position="140"/>
    </location>
</feature>
<feature type="domain" description="EamA" evidence="8">
    <location>
        <begin position="6"/>
        <end position="139"/>
    </location>
</feature>
<evidence type="ECO:0000256" key="4">
    <source>
        <dbReference type="ARBA" id="ARBA00022692"/>
    </source>
</evidence>
<comment type="similarity">
    <text evidence="2">Belongs to the EamA transporter family.</text>
</comment>
<evidence type="ECO:0000256" key="3">
    <source>
        <dbReference type="ARBA" id="ARBA00022475"/>
    </source>
</evidence>
<keyword evidence="4 7" id="KW-0812">Transmembrane</keyword>
<feature type="transmembrane region" description="Helical" evidence="7">
    <location>
        <begin position="69"/>
        <end position="89"/>
    </location>
</feature>
<sequence length="305" mass="33929">MNWRSPYLLLIVATCLWGGNFVVGKVLVADIPPILLATLRWCIALIAITPLYVKEAWKHRRLFIEKWKVLLFLSLTGVAGFNTLVYIAVQYTSSINAAVMNAATPILIIMATWMMLRERIRLSILPGIGLSMLGVLWMITRGSWEILIGLSFNQGDLWMLAAIMCWALYSVGMRHYAKQIPSQALFMYTIILSVAILIPLSVVETMVRQPVLHSSVGIWMGLLYIGVLASLVAFSAWNQSIALIGPARCAGFLNLIPLFSTIFATAFTGESLHLYHFIGALLILMGIYVANRRLKLEKAAPSEQS</sequence>
<keyword evidence="5 7" id="KW-1133">Transmembrane helix</keyword>
<evidence type="ECO:0000256" key="2">
    <source>
        <dbReference type="ARBA" id="ARBA00007362"/>
    </source>
</evidence>
<evidence type="ECO:0000256" key="5">
    <source>
        <dbReference type="ARBA" id="ARBA00022989"/>
    </source>
</evidence>
<keyword evidence="6 7" id="KW-0472">Membrane</keyword>
<dbReference type="EMBL" id="JAAOIW010000004">
    <property type="protein sequence ID" value="NHN30583.1"/>
    <property type="molecule type" value="Genomic_DNA"/>
</dbReference>
<accession>A0ABX0J6W7</accession>